<dbReference type="SUPFAM" id="SSF103473">
    <property type="entry name" value="MFS general substrate transporter"/>
    <property type="match status" value="1"/>
</dbReference>
<dbReference type="CDD" id="cd17320">
    <property type="entry name" value="MFS_MdfA_MDR_like"/>
    <property type="match status" value="1"/>
</dbReference>
<dbReference type="PANTHER" id="PTHR23502:SF70">
    <property type="entry name" value="BCR_CFLA FAMILY EFFLUX TRANSPORTER"/>
    <property type="match status" value="1"/>
</dbReference>
<comment type="subcellular location">
    <subcellularLocation>
        <location evidence="8">Cell inner membrane</location>
        <topology evidence="8">Multi-pass membrane protein</topology>
    </subcellularLocation>
    <subcellularLocation>
        <location evidence="1">Cell membrane</location>
        <topology evidence="1">Multi-pass membrane protein</topology>
    </subcellularLocation>
</comment>
<keyword evidence="7 8" id="KW-0472">Membrane</keyword>
<organism evidence="10 11">
    <name type="scientific">Larsenimonas suaedae</name>
    <dbReference type="NCBI Taxonomy" id="1851019"/>
    <lineage>
        <taxon>Bacteria</taxon>
        <taxon>Pseudomonadati</taxon>
        <taxon>Pseudomonadota</taxon>
        <taxon>Gammaproteobacteria</taxon>
        <taxon>Oceanospirillales</taxon>
        <taxon>Halomonadaceae</taxon>
        <taxon>Larsenimonas</taxon>
    </lineage>
</organism>
<keyword evidence="11" id="KW-1185">Reference proteome</keyword>
<evidence type="ECO:0000313" key="10">
    <source>
        <dbReference type="EMBL" id="MDR5896736.1"/>
    </source>
</evidence>
<evidence type="ECO:0000256" key="3">
    <source>
        <dbReference type="ARBA" id="ARBA00022448"/>
    </source>
</evidence>
<dbReference type="Gene3D" id="1.20.1720.10">
    <property type="entry name" value="Multidrug resistance protein D"/>
    <property type="match status" value="1"/>
</dbReference>
<gene>
    <name evidence="10" type="ORF">QC825_11685</name>
</gene>
<evidence type="ECO:0000256" key="6">
    <source>
        <dbReference type="ARBA" id="ARBA00022989"/>
    </source>
</evidence>
<dbReference type="NCBIfam" id="TIGR00710">
    <property type="entry name" value="efflux_Bcr_CflA"/>
    <property type="match status" value="1"/>
</dbReference>
<keyword evidence="4" id="KW-1003">Cell membrane</keyword>
<proteinExistence type="inferred from homology"/>
<feature type="transmembrane region" description="Helical" evidence="8">
    <location>
        <begin position="245"/>
        <end position="267"/>
    </location>
</feature>
<name>A0ABU1GYU6_9GAMM</name>
<dbReference type="RefSeq" id="WP_251590208.1">
    <property type="nucleotide sequence ID" value="NZ_JAMLJI010000001.1"/>
</dbReference>
<evidence type="ECO:0000256" key="1">
    <source>
        <dbReference type="ARBA" id="ARBA00004651"/>
    </source>
</evidence>
<keyword evidence="3 8" id="KW-0813">Transport</keyword>
<feature type="transmembrane region" description="Helical" evidence="8">
    <location>
        <begin position="308"/>
        <end position="331"/>
    </location>
</feature>
<feature type="transmembrane region" description="Helical" evidence="8">
    <location>
        <begin position="166"/>
        <end position="184"/>
    </location>
</feature>
<evidence type="ECO:0000256" key="4">
    <source>
        <dbReference type="ARBA" id="ARBA00022475"/>
    </source>
</evidence>
<accession>A0ABU1GYU6</accession>
<keyword evidence="6 8" id="KW-1133">Transmembrane helix</keyword>
<comment type="caution">
    <text evidence="10">The sequence shown here is derived from an EMBL/GenBank/DDBJ whole genome shotgun (WGS) entry which is preliminary data.</text>
</comment>
<feature type="transmembrane region" description="Helical" evidence="8">
    <location>
        <begin position="76"/>
        <end position="93"/>
    </location>
</feature>
<dbReference type="InterPro" id="IPR004812">
    <property type="entry name" value="Efflux_drug-R_Bcr/CmlA"/>
</dbReference>
<reference evidence="10 11" key="1">
    <citation type="submission" date="2023-04" db="EMBL/GenBank/DDBJ databases">
        <title>A long-awaited taxogenomic arrangement of the family Halomonadaceae.</title>
        <authorList>
            <person name="De La Haba R."/>
            <person name="Chuvochina M."/>
            <person name="Wittouck S."/>
            <person name="Arahal D.R."/>
            <person name="Sanchez-Porro C."/>
            <person name="Hugenholtz P."/>
            <person name="Ventosa A."/>
        </authorList>
    </citation>
    <scope>NUCLEOTIDE SEQUENCE [LARGE SCALE GENOMIC DNA]</scope>
    <source>
        <strain evidence="10 11">DSM 22428</strain>
    </source>
</reference>
<keyword evidence="5 8" id="KW-0812">Transmembrane</keyword>
<evidence type="ECO:0000256" key="5">
    <source>
        <dbReference type="ARBA" id="ARBA00022692"/>
    </source>
</evidence>
<dbReference type="PANTHER" id="PTHR23502">
    <property type="entry name" value="MAJOR FACILITATOR SUPERFAMILY"/>
    <property type="match status" value="1"/>
</dbReference>
<feature type="transmembrane region" description="Helical" evidence="8">
    <location>
        <begin position="134"/>
        <end position="160"/>
    </location>
</feature>
<evidence type="ECO:0000256" key="8">
    <source>
        <dbReference type="RuleBase" id="RU365088"/>
    </source>
</evidence>
<evidence type="ECO:0000259" key="9">
    <source>
        <dbReference type="PROSITE" id="PS50850"/>
    </source>
</evidence>
<evidence type="ECO:0000313" key="11">
    <source>
        <dbReference type="Proteomes" id="UP001269375"/>
    </source>
</evidence>
<feature type="transmembrane region" description="Helical" evidence="8">
    <location>
        <begin position="279"/>
        <end position="302"/>
    </location>
</feature>
<feature type="transmembrane region" description="Helical" evidence="8">
    <location>
        <begin position="213"/>
        <end position="233"/>
    </location>
</feature>
<keyword evidence="8" id="KW-0997">Cell inner membrane</keyword>
<dbReference type="Pfam" id="PF07690">
    <property type="entry name" value="MFS_1"/>
    <property type="match status" value="1"/>
</dbReference>
<feature type="transmembrane region" description="Helical" evidence="8">
    <location>
        <begin position="46"/>
        <end position="64"/>
    </location>
</feature>
<feature type="transmembrane region" description="Helical" evidence="8">
    <location>
        <begin position="343"/>
        <end position="361"/>
    </location>
</feature>
<dbReference type="PRINTS" id="PR01036">
    <property type="entry name" value="TCRTETB"/>
</dbReference>
<feature type="transmembrane region" description="Helical" evidence="8">
    <location>
        <begin position="367"/>
        <end position="388"/>
    </location>
</feature>
<dbReference type="InterPro" id="IPR036259">
    <property type="entry name" value="MFS_trans_sf"/>
</dbReference>
<dbReference type="InterPro" id="IPR011701">
    <property type="entry name" value="MFS"/>
</dbReference>
<feature type="transmembrane region" description="Helical" evidence="8">
    <location>
        <begin position="12"/>
        <end position="31"/>
    </location>
</feature>
<dbReference type="InterPro" id="IPR020846">
    <property type="entry name" value="MFS_dom"/>
</dbReference>
<dbReference type="Proteomes" id="UP001269375">
    <property type="component" value="Unassembled WGS sequence"/>
</dbReference>
<comment type="similarity">
    <text evidence="2 8">Belongs to the major facilitator superfamily. Bcr/CmlA family.</text>
</comment>
<feature type="transmembrane region" description="Helical" evidence="8">
    <location>
        <begin position="105"/>
        <end position="122"/>
    </location>
</feature>
<dbReference type="PROSITE" id="PS50850">
    <property type="entry name" value="MFS"/>
    <property type="match status" value="1"/>
</dbReference>
<feature type="domain" description="Major facilitator superfamily (MFS) profile" evidence="9">
    <location>
        <begin position="10"/>
        <end position="390"/>
    </location>
</feature>
<evidence type="ECO:0000256" key="7">
    <source>
        <dbReference type="ARBA" id="ARBA00023136"/>
    </source>
</evidence>
<sequence length="397" mass="41814">MSSASGGRFWPVLLVLLVMLTPLGVDIYLPSMPLMRSDFEGDNAELQLTITLFLFTVGIGQLLVGPLTDRHGRKRWALAGCLLYALGAVLGAFSPTLSLMYTARFLQGMGACVATVVAFSAVRDAFTPQRGAQIYSYLNGSLCIIPALAPALGGVLASLAGWRSTFLFMAVFALLTCVMCARFLPETLPASKRSLGALYQLHRFLPMLTNARFMFFATLAAIGMGAVLIYVTASPVLLVDTLGLSQWQFGLVFGANALINVVSFFGATRLIARLGRVPTFVGGACLIVVSGLMFFISFALWGASVVGFMAPVAVFTAGFSLALGSAVSLALEAFPDRAGSASALFGCFQMSGGAGLAALFSHVPVSAYLVLGGVCAPVIGGLLWLGYIKRVFSCKSQ</sequence>
<dbReference type="EMBL" id="JARWAO010000006">
    <property type="protein sequence ID" value="MDR5896736.1"/>
    <property type="molecule type" value="Genomic_DNA"/>
</dbReference>
<evidence type="ECO:0000256" key="2">
    <source>
        <dbReference type="ARBA" id="ARBA00006236"/>
    </source>
</evidence>
<protein>
    <recommendedName>
        <fullName evidence="8">Bcr/CflA family efflux transporter</fullName>
    </recommendedName>
</protein>